<sequence>MTRVTLDFGDTMQRDAVPPVSADVIFPSSRFPNYKIGPNNQIMEVKQDSKALTMKEVVARETAHLLEQQKRLSVRDLASKFEKGLAAAAKLSDEARMKDAASLEKHVLLKKLRDALEALRGRVAGKNKDDVEEAIAMVEALAVQLNQREGELIQEKTEVKKLATFLKQASEDAKKLVEEERAYARAEIENARAAVQRVEEALQEYEKMSGASGKQDMDELMKEVHEARRIKMLHQPSKVMDMEHELQALRVQLAEKCKYSIQLQKEVSAMPRWVRKGCFGIFESSIDCCKSGKLISSLSLEPREIEEEVVPVGEGLEEEEKEVKKDMVRSAEKLGNQQQKLARKMGEETVSQLYELDGTEALGSCLHIQPCSLAATELSECTIQWYRLACEGGKQEPISGATKSVYAPEPFDVGRILQAEITYGDQTTSVTTAGPIDPAAGLGNYVEALVRRHDIEFNVVVVQMNGTDHTSETIHVLHIGRMRMKLCKGKTSIAKEYYSTSMQLCGVRGGGNAAAQAAFWQVKTGLSFVLAFETERERNAAIMLARRFAYDCNIMLSGPDDRATPGS</sequence>
<dbReference type="Pfam" id="PF16711">
    <property type="entry name" value="SCAB-ABD"/>
    <property type="match status" value="1"/>
</dbReference>
<dbReference type="GO" id="GO:0010119">
    <property type="term" value="P:regulation of stomatal movement"/>
    <property type="evidence" value="ECO:0000318"/>
    <property type="project" value="GO_Central"/>
</dbReference>
<evidence type="ECO:0000313" key="7">
    <source>
        <dbReference type="Proteomes" id="UP000004994"/>
    </source>
</evidence>
<feature type="domain" description="Stomatal closure-related actin-binding protein actin-binding" evidence="3">
    <location>
        <begin position="54"/>
        <end position="96"/>
    </location>
</feature>
<proteinExistence type="predicted"/>
<dbReference type="OMA" id="RIGANNQ"/>
<feature type="domain" description="Stomatal closure-related actin-binding protein Ig" evidence="2">
    <location>
        <begin position="354"/>
        <end position="451"/>
    </location>
</feature>
<feature type="domain" description="Stomatal closure-related actin-binding protein coiled-coil" evidence="4">
    <location>
        <begin position="100"/>
        <end position="267"/>
    </location>
</feature>
<keyword evidence="7" id="KW-1185">Reference proteome</keyword>
<accession>A0A3Q7IYF1</accession>
<dbReference type="GO" id="GO:0007015">
    <property type="term" value="P:actin filament organization"/>
    <property type="evidence" value="ECO:0000318"/>
    <property type="project" value="GO_Central"/>
</dbReference>
<evidence type="ECO:0000259" key="2">
    <source>
        <dbReference type="Pfam" id="PF16709"/>
    </source>
</evidence>
<dbReference type="Pfam" id="PF16709">
    <property type="entry name" value="SCAB-Ig"/>
    <property type="match status" value="1"/>
</dbReference>
<dbReference type="PANTHER" id="PTHR31172:SF3">
    <property type="entry name" value="STOMATAL CLOSURE-RELATED ACTIN-BINDING PROTEIN 1"/>
    <property type="match status" value="1"/>
</dbReference>
<feature type="coiled-coil region" evidence="1">
    <location>
        <begin position="109"/>
        <end position="208"/>
    </location>
</feature>
<evidence type="ECO:0000259" key="3">
    <source>
        <dbReference type="Pfam" id="PF16711"/>
    </source>
</evidence>
<dbReference type="GO" id="GO:0003779">
    <property type="term" value="F:actin binding"/>
    <property type="evidence" value="ECO:0000318"/>
    <property type="project" value="GO_Central"/>
</dbReference>
<evidence type="ECO:0000259" key="5">
    <source>
        <dbReference type="Pfam" id="PF17684"/>
    </source>
</evidence>
<dbReference type="InterPro" id="IPR032012">
    <property type="entry name" value="SCAB-ABD"/>
</dbReference>
<dbReference type="Gene3D" id="2.30.29.140">
    <property type="match status" value="1"/>
</dbReference>
<feature type="domain" description="Stomatal closure-related actin-binding protein PH" evidence="5">
    <location>
        <begin position="454"/>
        <end position="561"/>
    </location>
</feature>
<name>A0A3Q7IYF1_SOLLC</name>
<dbReference type="Proteomes" id="UP000004994">
    <property type="component" value="Chromosome 11"/>
</dbReference>
<reference evidence="6" key="1">
    <citation type="journal article" date="2012" name="Nature">
        <title>The tomato genome sequence provides insights into fleshy fruit evolution.</title>
        <authorList>
            <consortium name="Tomato Genome Consortium"/>
        </authorList>
    </citation>
    <scope>NUCLEOTIDE SEQUENCE [LARGE SCALE GENOMIC DNA]</scope>
    <source>
        <strain evidence="6">cv. Heinz 1706</strain>
    </source>
</reference>
<evidence type="ECO:0008006" key="8">
    <source>
        <dbReference type="Google" id="ProtNLM"/>
    </source>
</evidence>
<dbReference type="PaxDb" id="4081-Solyc11g062370.1.1"/>
<dbReference type="Pfam" id="PF16712">
    <property type="entry name" value="SCAB_CC"/>
    <property type="match status" value="1"/>
</dbReference>
<dbReference type="Gene3D" id="2.60.40.2700">
    <property type="match status" value="1"/>
</dbReference>
<organism evidence="6">
    <name type="scientific">Solanum lycopersicum</name>
    <name type="common">Tomato</name>
    <name type="synonym">Lycopersicon esculentum</name>
    <dbReference type="NCBI Taxonomy" id="4081"/>
    <lineage>
        <taxon>Eukaryota</taxon>
        <taxon>Viridiplantae</taxon>
        <taxon>Streptophyta</taxon>
        <taxon>Embryophyta</taxon>
        <taxon>Tracheophyta</taxon>
        <taxon>Spermatophyta</taxon>
        <taxon>Magnoliopsida</taxon>
        <taxon>eudicotyledons</taxon>
        <taxon>Gunneridae</taxon>
        <taxon>Pentapetalae</taxon>
        <taxon>asterids</taxon>
        <taxon>lamiids</taxon>
        <taxon>Solanales</taxon>
        <taxon>Solanaceae</taxon>
        <taxon>Solanoideae</taxon>
        <taxon>Solaneae</taxon>
        <taxon>Solanum</taxon>
        <taxon>Solanum subgen. Lycopersicon</taxon>
    </lineage>
</organism>
<evidence type="ECO:0000256" key="1">
    <source>
        <dbReference type="SAM" id="Coils"/>
    </source>
</evidence>
<dbReference type="CDD" id="cd13232">
    <property type="entry name" value="Ig-PH_SCAB1"/>
    <property type="match status" value="1"/>
</dbReference>
<dbReference type="STRING" id="4081.A0A3Q7IYF1"/>
<dbReference type="Gramene" id="Solyc11g062390.2.1">
    <property type="protein sequence ID" value="Solyc11g062390.2.1"/>
    <property type="gene ID" value="Solyc11g062390.2"/>
</dbReference>
<dbReference type="EnsemblPlants" id="Solyc11g062390.2.1">
    <property type="protein sequence ID" value="Solyc11g062390.2.1"/>
    <property type="gene ID" value="Solyc11g062390.2"/>
</dbReference>
<keyword evidence="1" id="KW-0175">Coiled coil</keyword>
<dbReference type="AlphaFoldDB" id="A0A3Q7IYF1"/>
<evidence type="ECO:0000259" key="4">
    <source>
        <dbReference type="Pfam" id="PF16712"/>
    </source>
</evidence>
<dbReference type="InterPro" id="IPR041144">
    <property type="entry name" value="SCAB-PH"/>
</dbReference>
<dbReference type="Pfam" id="PF17684">
    <property type="entry name" value="SCAB-PH"/>
    <property type="match status" value="1"/>
</dbReference>
<dbReference type="PANTHER" id="PTHR31172">
    <property type="entry name" value="STOMATAL CLOSURE-RELATED ACTIN-BINDING PROTEIN 1"/>
    <property type="match status" value="1"/>
</dbReference>
<dbReference type="InterPro" id="IPR032015">
    <property type="entry name" value="SCAB-Ig"/>
</dbReference>
<dbReference type="FunCoup" id="A0A3Q7IYF1">
    <property type="interactions" value="1499"/>
</dbReference>
<protein>
    <recommendedName>
        <fullName evidence="8">Stomatal closure-related actin-binding protein PH domain-containing protein</fullName>
    </recommendedName>
</protein>
<dbReference type="InParanoid" id="A0A3Q7IYF1"/>
<reference evidence="6" key="2">
    <citation type="submission" date="2019-01" db="UniProtKB">
        <authorList>
            <consortium name="EnsemblPlants"/>
        </authorList>
    </citation>
    <scope>IDENTIFICATION</scope>
    <source>
        <strain evidence="6">cv. Heinz 1706</strain>
    </source>
</reference>
<evidence type="ECO:0000313" key="6">
    <source>
        <dbReference type="EnsemblPlants" id="Solyc11g062390.2.1"/>
    </source>
</evidence>
<dbReference type="InterPro" id="IPR032009">
    <property type="entry name" value="SCAB_CC"/>
</dbReference>
<dbReference type="Gene3D" id="1.20.5.440">
    <property type="entry name" value="ATP synthase delta/epsilon subunit, C-terminal domain"/>
    <property type="match status" value="1"/>
</dbReference>
<dbReference type="InterPro" id="IPR039640">
    <property type="entry name" value="SCAB"/>
</dbReference>